<dbReference type="SUPFAM" id="SSF57903">
    <property type="entry name" value="FYVE/PHD zinc finger"/>
    <property type="match status" value="1"/>
</dbReference>
<gene>
    <name evidence="7" type="ORF">ALAG00032_LOCUS10679</name>
</gene>
<dbReference type="PROSITE" id="PS50178">
    <property type="entry name" value="ZF_FYVE"/>
    <property type="match status" value="1"/>
</dbReference>
<dbReference type="InterPro" id="IPR017455">
    <property type="entry name" value="Znf_FYVE-rel"/>
</dbReference>
<dbReference type="PANTHER" id="PTHR15629">
    <property type="entry name" value="SH3YL1 PROTEIN"/>
    <property type="match status" value="1"/>
</dbReference>
<evidence type="ECO:0000256" key="3">
    <source>
        <dbReference type="ARBA" id="ARBA00022833"/>
    </source>
</evidence>
<keyword evidence="3" id="KW-0862">Zinc</keyword>
<dbReference type="Pfam" id="PF01363">
    <property type="entry name" value="FYVE"/>
    <property type="match status" value="1"/>
</dbReference>
<dbReference type="SMART" id="SM00064">
    <property type="entry name" value="FYVE"/>
    <property type="match status" value="1"/>
</dbReference>
<dbReference type="PANTHER" id="PTHR15629:SF2">
    <property type="entry name" value="SH3 DOMAIN-CONTAINING YSC84-LIKE PROTEIN 1"/>
    <property type="match status" value="1"/>
</dbReference>
<feature type="region of interest" description="Disordered" evidence="5">
    <location>
        <begin position="1"/>
        <end position="27"/>
    </location>
</feature>
<organism evidence="7">
    <name type="scientific">Aureoumbra lagunensis</name>
    <dbReference type="NCBI Taxonomy" id="44058"/>
    <lineage>
        <taxon>Eukaryota</taxon>
        <taxon>Sar</taxon>
        <taxon>Stramenopiles</taxon>
        <taxon>Ochrophyta</taxon>
        <taxon>Pelagophyceae</taxon>
        <taxon>Pelagomonadales</taxon>
        <taxon>Aureoumbra</taxon>
    </lineage>
</organism>
<dbReference type="InterPro" id="IPR007461">
    <property type="entry name" value="Ysc84_actin-binding"/>
</dbReference>
<reference evidence="7" key="1">
    <citation type="submission" date="2021-01" db="EMBL/GenBank/DDBJ databases">
        <authorList>
            <person name="Corre E."/>
            <person name="Pelletier E."/>
            <person name="Niang G."/>
            <person name="Scheremetjew M."/>
            <person name="Finn R."/>
            <person name="Kale V."/>
            <person name="Holt S."/>
            <person name="Cochrane G."/>
            <person name="Meng A."/>
            <person name="Brown T."/>
            <person name="Cohen L."/>
        </authorList>
    </citation>
    <scope>NUCLEOTIDE SEQUENCE</scope>
    <source>
        <strain evidence="7">CCMP1510</strain>
    </source>
</reference>
<proteinExistence type="predicted"/>
<dbReference type="Gene3D" id="3.30.40.10">
    <property type="entry name" value="Zinc/RING finger domain, C3HC4 (zinc finger)"/>
    <property type="match status" value="1"/>
</dbReference>
<evidence type="ECO:0000313" key="7">
    <source>
        <dbReference type="EMBL" id="CAE0369915.1"/>
    </source>
</evidence>
<evidence type="ECO:0000256" key="2">
    <source>
        <dbReference type="ARBA" id="ARBA00022771"/>
    </source>
</evidence>
<evidence type="ECO:0000256" key="1">
    <source>
        <dbReference type="ARBA" id="ARBA00022723"/>
    </source>
</evidence>
<dbReference type="InterPro" id="IPR013083">
    <property type="entry name" value="Znf_RING/FYVE/PHD"/>
</dbReference>
<feature type="compositionally biased region" description="Pro residues" evidence="5">
    <location>
        <begin position="556"/>
        <end position="566"/>
    </location>
</feature>
<keyword evidence="1" id="KW-0479">Metal-binding</keyword>
<feature type="domain" description="FYVE-type" evidence="6">
    <location>
        <begin position="79"/>
        <end position="132"/>
    </location>
</feature>
<dbReference type="InterPro" id="IPR000306">
    <property type="entry name" value="Znf_FYVE"/>
</dbReference>
<dbReference type="EMBL" id="HBIJ01016005">
    <property type="protein sequence ID" value="CAE0369915.1"/>
    <property type="molecule type" value="Transcribed_RNA"/>
</dbReference>
<accession>A0A7S3NMI8</accession>
<protein>
    <recommendedName>
        <fullName evidence="6">FYVE-type domain-containing protein</fullName>
    </recommendedName>
</protein>
<evidence type="ECO:0000256" key="5">
    <source>
        <dbReference type="SAM" id="MobiDB-lite"/>
    </source>
</evidence>
<dbReference type="GO" id="GO:0035091">
    <property type="term" value="F:phosphatidylinositol binding"/>
    <property type="evidence" value="ECO:0007669"/>
    <property type="project" value="TreeGrafter"/>
</dbReference>
<dbReference type="CDD" id="cd11526">
    <property type="entry name" value="SYLF_FYVE"/>
    <property type="match status" value="1"/>
</dbReference>
<keyword evidence="2 4" id="KW-0863">Zinc-finger</keyword>
<evidence type="ECO:0000256" key="4">
    <source>
        <dbReference type="PROSITE-ProRule" id="PRU00091"/>
    </source>
</evidence>
<dbReference type="InterPro" id="IPR011011">
    <property type="entry name" value="Znf_FYVE_PHD"/>
</dbReference>
<sequence>MSLTARKPAPDEKYLRQQPSQSSSSAAALGSVSYAGASAVLPKLDPQSSVGSPTTQPWPCQPPAWVDDRTTERCMGRACVTTFDAVYERRHHCRFCGNIFCQKCSARNAMLPPEWTIKEPQRVCDTCFVLLAPYQATWVKANANAERENMLDEEESSRYMNSPLRFTLGGEIRKAAYTLYNLTDPTNVNYWERDVEYTTELLEAVEGLLFMTVGKVAFIGGVRIATGLIIARQPDGSWSAPCAVGSFGITFGACLGAEVTDSVTGIDRETMLKLANHQVSNVTLGGEASLALGPFGRTAAGEVHLAATGPADHVEGYMSYSQSRGAFGGVTVEAAYLKVRDDVNEKFYGYAVNALHILDGTVPRPKAAKPLYDALDLFYAQVFPDSDQPMPPPNNTNDHLQRYDPRSHVVEENKHFSNHQSPPVHSYNNNLATQQQQSSNVVVVVDAQRQQQQQYQQQRDTASFADDGRLYAFRDDDRSAPKQQPPVYKAQPVAAQEIAAPIVAAAAIPPPPKPATPFGQFESKPKPQVVTVVSENPRAAPRQPAPPLIDVGLGPSPAPVAIPPPNTDLFEPSRVSRTIATDKSIFEDETAAL</sequence>
<evidence type="ECO:0000259" key="6">
    <source>
        <dbReference type="PROSITE" id="PS50178"/>
    </source>
</evidence>
<feature type="region of interest" description="Disordered" evidence="5">
    <location>
        <begin position="537"/>
        <end position="571"/>
    </location>
</feature>
<dbReference type="AlphaFoldDB" id="A0A7S3NMI8"/>
<dbReference type="InterPro" id="IPR051702">
    <property type="entry name" value="SH3_domain_YSC84-like"/>
</dbReference>
<name>A0A7S3NMI8_9STRA</name>
<dbReference type="Pfam" id="PF04366">
    <property type="entry name" value="Ysc84"/>
    <property type="match status" value="1"/>
</dbReference>
<dbReference type="GO" id="GO:0008270">
    <property type="term" value="F:zinc ion binding"/>
    <property type="evidence" value="ECO:0007669"/>
    <property type="project" value="UniProtKB-KW"/>
</dbReference>